<dbReference type="InterPro" id="IPR009057">
    <property type="entry name" value="Homeodomain-like_sf"/>
</dbReference>
<evidence type="ECO:0000313" key="3">
    <source>
        <dbReference type="Proteomes" id="UP001162480"/>
    </source>
</evidence>
<dbReference type="EMBL" id="OX597818">
    <property type="protein sequence ID" value="CAI9723418.1"/>
    <property type="molecule type" value="Genomic_DNA"/>
</dbReference>
<dbReference type="AlphaFoldDB" id="A0AA36AXF2"/>
<reference evidence="2" key="1">
    <citation type="submission" date="2023-08" db="EMBL/GenBank/DDBJ databases">
        <authorList>
            <person name="Alioto T."/>
            <person name="Alioto T."/>
            <person name="Gomez Garrido J."/>
        </authorList>
    </citation>
    <scope>NUCLEOTIDE SEQUENCE</scope>
</reference>
<dbReference type="Pfam" id="PF13384">
    <property type="entry name" value="HTH_23"/>
    <property type="match status" value="1"/>
</dbReference>
<proteinExistence type="predicted"/>
<feature type="region of interest" description="Disordered" evidence="1">
    <location>
        <begin position="45"/>
        <end position="78"/>
    </location>
</feature>
<organism evidence="2 3">
    <name type="scientific">Octopus vulgaris</name>
    <name type="common">Common octopus</name>
    <dbReference type="NCBI Taxonomy" id="6645"/>
    <lineage>
        <taxon>Eukaryota</taxon>
        <taxon>Metazoa</taxon>
        <taxon>Spiralia</taxon>
        <taxon>Lophotrochozoa</taxon>
        <taxon>Mollusca</taxon>
        <taxon>Cephalopoda</taxon>
        <taxon>Coleoidea</taxon>
        <taxon>Octopodiformes</taxon>
        <taxon>Octopoda</taxon>
        <taxon>Incirrata</taxon>
        <taxon>Octopodidae</taxon>
        <taxon>Octopus</taxon>
    </lineage>
</organism>
<evidence type="ECO:0000313" key="2">
    <source>
        <dbReference type="EMBL" id="CAI9723418.1"/>
    </source>
</evidence>
<dbReference type="Proteomes" id="UP001162480">
    <property type="component" value="Chromosome 5"/>
</dbReference>
<protein>
    <submittedName>
        <fullName evidence="2">Arf-GAP domain and FG repeat-containing protein 1</fullName>
    </submittedName>
</protein>
<feature type="compositionally biased region" description="Basic and acidic residues" evidence="1">
    <location>
        <begin position="67"/>
        <end position="78"/>
    </location>
</feature>
<name>A0AA36AXF2_OCTVU</name>
<keyword evidence="3" id="KW-1185">Reference proteome</keyword>
<dbReference type="Gene3D" id="1.10.10.10">
    <property type="entry name" value="Winged helix-like DNA-binding domain superfamily/Winged helix DNA-binding domain"/>
    <property type="match status" value="1"/>
</dbReference>
<dbReference type="SUPFAM" id="SSF46689">
    <property type="entry name" value="Homeodomain-like"/>
    <property type="match status" value="1"/>
</dbReference>
<gene>
    <name evidence="2" type="ORF">OCTVUL_1B029700</name>
</gene>
<evidence type="ECO:0000256" key="1">
    <source>
        <dbReference type="SAM" id="MobiDB-lite"/>
    </source>
</evidence>
<dbReference type="InterPro" id="IPR036388">
    <property type="entry name" value="WH-like_DNA-bd_sf"/>
</dbReference>
<accession>A0AA36AXF2</accession>
<sequence>MAANKRSEIVVLKQARHNTRDVASRVGVDPETVYSIKKRYCETGSIDSGPIPVENDLQGRHNWPMSSERESHETHGRA</sequence>